<dbReference type="EMBL" id="AMBO01000220">
    <property type="protein sequence ID" value="EKD04601.1"/>
    <property type="molecule type" value="Genomic_DNA"/>
</dbReference>
<dbReference type="HOGENOM" id="CLU_906698_0_0_1"/>
<accession>K1VVN3</accession>
<sequence length="307" mass="32319">MGGGTGVAYFSHLSSCLYSSQALGLVLCIGFPGTSPRVDRHDRSSGYPGIAPGFEWSSHRAEDEREDEGQLAIALALACGSGSGSASARALVIPNPSPTHHAHATPLHPLAHAARVPDMSTVGETEHTVPAPKLGHAHGTAANPGSQHAHLQLHLACGIDAAAVDAHRALDEGLEGLSRRARVYRRAEERLDVCEALELAPTPLQSRDVDVHIGQVRVALSVLLAGDGSGGAGGEVGRRGRGLRHLERGLGGQRGGRLRVSRRQGGRGRRRVETFDRGRRRRARDGARPALGGTEEIVPRAAEDVPP</sequence>
<comment type="caution">
    <text evidence="2">The sequence shown here is derived from an EMBL/GenBank/DDBJ whole genome shotgun (WGS) entry which is preliminary data.</text>
</comment>
<proteinExistence type="predicted"/>
<feature type="compositionally biased region" description="Basic and acidic residues" evidence="1">
    <location>
        <begin position="297"/>
        <end position="307"/>
    </location>
</feature>
<evidence type="ECO:0000313" key="2">
    <source>
        <dbReference type="EMBL" id="EKD04601.1"/>
    </source>
</evidence>
<dbReference type="InParanoid" id="K1VVN3"/>
<feature type="compositionally biased region" description="Basic residues" evidence="1">
    <location>
        <begin position="256"/>
        <end position="270"/>
    </location>
</feature>
<protein>
    <submittedName>
        <fullName evidence="2">Uncharacterized protein</fullName>
    </submittedName>
</protein>
<reference evidence="2 3" key="1">
    <citation type="journal article" date="2012" name="Eukaryot. Cell">
        <title>Genome sequence of the Trichosporon asahii environmental strain CBS 8904.</title>
        <authorList>
            <person name="Yang R.Y."/>
            <person name="Li H.T."/>
            <person name="Zhu H."/>
            <person name="Zhou G.P."/>
            <person name="Wang M."/>
            <person name="Wang L."/>
        </authorList>
    </citation>
    <scope>NUCLEOTIDE SEQUENCE [LARGE SCALE GENOMIC DNA]</scope>
    <source>
        <strain evidence="2 3">CBS 8904</strain>
    </source>
</reference>
<name>K1VVN3_TRIAC</name>
<evidence type="ECO:0000313" key="3">
    <source>
        <dbReference type="Proteomes" id="UP000006757"/>
    </source>
</evidence>
<evidence type="ECO:0000256" key="1">
    <source>
        <dbReference type="SAM" id="MobiDB-lite"/>
    </source>
</evidence>
<feature type="region of interest" description="Disordered" evidence="1">
    <location>
        <begin position="251"/>
        <end position="307"/>
    </location>
</feature>
<gene>
    <name evidence="2" type="ORF">A1Q2_01104</name>
</gene>
<organism evidence="2 3">
    <name type="scientific">Trichosporon asahii var. asahii (strain CBS 8904)</name>
    <name type="common">Yeast</name>
    <dbReference type="NCBI Taxonomy" id="1220162"/>
    <lineage>
        <taxon>Eukaryota</taxon>
        <taxon>Fungi</taxon>
        <taxon>Dikarya</taxon>
        <taxon>Basidiomycota</taxon>
        <taxon>Agaricomycotina</taxon>
        <taxon>Tremellomycetes</taxon>
        <taxon>Trichosporonales</taxon>
        <taxon>Trichosporonaceae</taxon>
        <taxon>Trichosporon</taxon>
    </lineage>
</organism>
<keyword evidence="3" id="KW-1185">Reference proteome</keyword>
<dbReference type="AlphaFoldDB" id="K1VVN3"/>
<dbReference type="Proteomes" id="UP000006757">
    <property type="component" value="Unassembled WGS sequence"/>
</dbReference>